<dbReference type="InterPro" id="IPR011659">
    <property type="entry name" value="WD40"/>
</dbReference>
<keyword evidence="3 5" id="KW-0732">Signal</keyword>
<reference evidence="10 11" key="3">
    <citation type="submission" date="2017-11" db="EMBL/GenBank/DDBJ databases">
        <title>PacBio sequencing of new strain of the secondary endosymbiont Candidatus Hamiltonella defensa.</title>
        <authorList>
            <person name="Strand M.R."/>
            <person name="Oliver K."/>
        </authorList>
    </citation>
    <scope>NUCLEOTIDE SEQUENCE [LARGE SCALE GENOMIC DNA]</scope>
    <source>
        <strain evidence="11">A2C</strain>
        <strain evidence="10">ZA17</strain>
    </source>
</reference>
<dbReference type="SUPFAM" id="SSF52964">
    <property type="entry name" value="TolB, N-terminal domain"/>
    <property type="match status" value="1"/>
</dbReference>
<dbReference type="InterPro" id="IPR011042">
    <property type="entry name" value="6-blade_b-propeller_TolB-like"/>
</dbReference>
<dbReference type="RefSeq" id="WP_012737904.1">
    <property type="nucleotide sequence ID" value="NZ_CADIJI010000026.1"/>
</dbReference>
<dbReference type="InterPro" id="IPR014167">
    <property type="entry name" value="Tol-Pal_TolB"/>
</dbReference>
<organism evidence="9 10">
    <name type="scientific">Candidatus Williamhamiltonella defendens</name>
    <dbReference type="NCBI Taxonomy" id="138072"/>
    <lineage>
        <taxon>Bacteria</taxon>
        <taxon>Pseudomonadati</taxon>
        <taxon>Pseudomonadota</taxon>
        <taxon>Gammaproteobacteria</taxon>
        <taxon>Enterobacterales</taxon>
        <taxon>Enterobacteriaceae</taxon>
        <taxon>aphid secondary symbionts</taxon>
        <taxon>Candidatus Williamhamiltonella</taxon>
    </lineage>
</organism>
<dbReference type="Proteomes" id="UP000229055">
    <property type="component" value="Chromosome"/>
</dbReference>
<evidence type="ECO:0000313" key="10">
    <source>
        <dbReference type="Proteomes" id="UP000229055"/>
    </source>
</evidence>
<comment type="subcellular location">
    <subcellularLocation>
        <location evidence="1 5">Periplasm</location>
    </subcellularLocation>
</comment>
<feature type="domain" description="TolB N-terminal" evidence="6">
    <location>
        <begin position="24"/>
        <end position="125"/>
    </location>
</feature>
<dbReference type="HAMAP" id="MF_00671">
    <property type="entry name" value="TolB"/>
    <property type="match status" value="1"/>
</dbReference>
<dbReference type="Gene3D" id="2.120.10.30">
    <property type="entry name" value="TolB, C-terminal domain"/>
    <property type="match status" value="1"/>
</dbReference>
<dbReference type="PANTHER" id="PTHR36842">
    <property type="entry name" value="PROTEIN TOLB HOMOLOG"/>
    <property type="match status" value="1"/>
</dbReference>
<comment type="function">
    <text evidence="5">Part of the Tol-Pal system, which plays a role in outer membrane invagination during cell division and is important for maintaining outer membrane integrity. TolB occupies a key intermediary position in the Tol-Pal system because it communicates directly with both membrane-embedded components, Pal in the outer membrane and TolA in the inner membrane.</text>
</comment>
<dbReference type="GO" id="GO:0051301">
    <property type="term" value="P:cell division"/>
    <property type="evidence" value="ECO:0007669"/>
    <property type="project" value="UniProtKB-UniRule"/>
</dbReference>
<dbReference type="Proteomes" id="UP000230008">
    <property type="component" value="Chromosome"/>
</dbReference>
<evidence type="ECO:0000256" key="2">
    <source>
        <dbReference type="ARBA" id="ARBA00009820"/>
    </source>
</evidence>
<dbReference type="AlphaFoldDB" id="A0A2D3TB88"/>
<dbReference type="GO" id="GO:0017038">
    <property type="term" value="P:protein import"/>
    <property type="evidence" value="ECO:0007669"/>
    <property type="project" value="InterPro"/>
</dbReference>
<dbReference type="SUPFAM" id="SSF69304">
    <property type="entry name" value="Tricorn protease N-terminal domain"/>
    <property type="match status" value="1"/>
</dbReference>
<keyword evidence="5" id="KW-0132">Cell division</keyword>
<dbReference type="Proteomes" id="UP000792865">
    <property type="component" value="Chromosome"/>
</dbReference>
<reference evidence="7" key="2">
    <citation type="submission" date="2017-08" db="EMBL/GenBank/DDBJ databases">
        <title>Genome sequence of Candidatus Hamiltonella defensa from Acyrthosiphon pisum strain MI47.</title>
        <authorList>
            <person name="Patel V.A."/>
            <person name="Chevignon G."/>
            <person name="Russell J.A."/>
            <person name="Oliver K.M."/>
        </authorList>
    </citation>
    <scope>NUCLEOTIDE SEQUENCE</scope>
    <source>
        <strain evidence="7">MI47</strain>
    </source>
</reference>
<accession>A0A2D3TB88</accession>
<evidence type="ECO:0000259" key="6">
    <source>
        <dbReference type="Pfam" id="PF04052"/>
    </source>
</evidence>
<proteinExistence type="inferred from homology"/>
<evidence type="ECO:0000313" key="11">
    <source>
        <dbReference type="Proteomes" id="UP000230008"/>
    </source>
</evidence>
<dbReference type="EMBL" id="CP022932">
    <property type="protein sequence ID" value="ASV32910.1"/>
    <property type="molecule type" value="Genomic_DNA"/>
</dbReference>
<evidence type="ECO:0000313" key="8">
    <source>
        <dbReference type="EMBL" id="ATW29110.1"/>
    </source>
</evidence>
<gene>
    <name evidence="5 7" type="primary">tolB</name>
    <name evidence="8" type="ORF">BJP41_00730</name>
    <name evidence="9" type="ORF">BJP43_00785</name>
    <name evidence="7" type="ORF">CJJ18_00795</name>
</gene>
<dbReference type="EMBL" id="CP017606">
    <property type="protein sequence ID" value="ATW29110.1"/>
    <property type="molecule type" value="Genomic_DNA"/>
</dbReference>
<dbReference type="GO" id="GO:0042597">
    <property type="term" value="C:periplasmic space"/>
    <property type="evidence" value="ECO:0007669"/>
    <property type="project" value="UniProtKB-SubCell"/>
</dbReference>
<dbReference type="PANTHER" id="PTHR36842:SF1">
    <property type="entry name" value="PROTEIN TOLB"/>
    <property type="match status" value="1"/>
</dbReference>
<evidence type="ECO:0000256" key="1">
    <source>
        <dbReference type="ARBA" id="ARBA00004418"/>
    </source>
</evidence>
<evidence type="ECO:0000256" key="4">
    <source>
        <dbReference type="ARBA" id="ARBA00022764"/>
    </source>
</evidence>
<dbReference type="GeneID" id="66260101"/>
<evidence type="ECO:0000256" key="5">
    <source>
        <dbReference type="HAMAP-Rule" id="MF_00671"/>
    </source>
</evidence>
<evidence type="ECO:0000313" key="7">
    <source>
        <dbReference type="EMBL" id="ASV32910.1"/>
    </source>
</evidence>
<reference evidence="10 11" key="1">
    <citation type="submission" date="2016-10" db="EMBL/GenBank/DDBJ databases">
        <authorList>
            <person name="Chevignon G."/>
        </authorList>
    </citation>
    <scope>NUCLEOTIDE SEQUENCE [LARGE SCALE GENOMIC DNA]</scope>
    <source>
        <strain evidence="11">A2C</strain>
        <strain evidence="10">ZA17</strain>
    </source>
</reference>
<dbReference type="Gene3D" id="3.40.50.10070">
    <property type="entry name" value="TolB, N-terminal domain"/>
    <property type="match status" value="1"/>
</dbReference>
<dbReference type="InterPro" id="IPR007195">
    <property type="entry name" value="TolB_N"/>
</dbReference>
<dbReference type="EMBL" id="CP017613">
    <property type="protein sequence ID" value="ATW33048.1"/>
    <property type="molecule type" value="Genomic_DNA"/>
</dbReference>
<evidence type="ECO:0000256" key="3">
    <source>
        <dbReference type="ARBA" id="ARBA00022729"/>
    </source>
</evidence>
<name>A0A2D3TB88_9ENTR</name>
<feature type="chain" id="PRO_5014480053" description="Tol-Pal system protein TolB" evidence="5">
    <location>
        <begin position="22"/>
        <end position="429"/>
    </location>
</feature>
<dbReference type="Pfam" id="PF07676">
    <property type="entry name" value="PD40"/>
    <property type="match status" value="3"/>
</dbReference>
<reference evidence="9" key="4">
    <citation type="journal article" date="2018" name="Genome Biol. Evol.">
        <title>Culture-Facilitated Comparative Genomics of the Facultative Symbiont Hamiltonella defensa.</title>
        <authorList>
            <person name="Chevignon G."/>
            <person name="Boyd B.M."/>
            <person name="Brandt J.W."/>
            <person name="Oliver K.M."/>
            <person name="Strand M.R."/>
        </authorList>
    </citation>
    <scope>NUCLEOTIDE SEQUENCE</scope>
    <source>
        <strain evidence="8">A2C</strain>
        <strain evidence="9">ZA17</strain>
    </source>
</reference>
<feature type="signal peptide" evidence="5">
    <location>
        <begin position="1"/>
        <end position="21"/>
    </location>
</feature>
<dbReference type="Pfam" id="PF04052">
    <property type="entry name" value="TolB_N"/>
    <property type="match status" value="1"/>
</dbReference>
<evidence type="ECO:0000313" key="9">
    <source>
        <dbReference type="EMBL" id="ATW33048.1"/>
    </source>
</evidence>
<protein>
    <recommendedName>
        <fullName evidence="5">Tol-Pal system protein TolB</fullName>
    </recommendedName>
</protein>
<dbReference type="SMR" id="A0A2D3TB88"/>
<keyword evidence="4 5" id="KW-0574">Periplasm</keyword>
<comment type="subunit">
    <text evidence="5">The Tol-Pal system is composed of five core proteins: the inner membrane proteins TolA, TolQ and TolR, the periplasmic protein TolB and the outer membrane protein Pal. They form a network linking the inner and outer membranes and the peptidoglycan layer.</text>
</comment>
<keyword evidence="5" id="KW-0131">Cell cycle</keyword>
<dbReference type="OMA" id="VREPSWG"/>
<sequence precursor="true">MKPVFKMLLSLLILWTSLLHAQVRIQITQGVDSARPIAVVPFKWLGTVEPPEKIADIISSDLRNSGKFNPIDPSRMPEKPFTASELITSSWYGLGVDAVVVGQIQAGADNHYLISYQLVELSSGTVLTQNQYKVTQQWLRYAAHSASDEIFQKLTGIKGAFSTRIAYVVQKNTRQLPYELKISDYDGYNPFVVYRSSQPLMSPAWSPDGQKLAYVNFESGRSALVIQNLASGSIQKIANFQGHNGAPAFSPDGAKLAFALSKTGSLNIYMMDLASGNITQITDSRSNNTEPSWFPDSRYLAYTSDQAGRPQVYKIDISGHGVPQRITWNAKQNQNSAVSPDGTFLILVNSKDGQQHIAKQDLKTGDVQILTDTLLDETPSIAPNTTMVIYSSTQNANSVLQLVSTDGRFKALLPEVDGQVKFPAWSPYL</sequence>
<comment type="similarity">
    <text evidence="2 5">Belongs to the TolB family.</text>
</comment>
<dbReference type="NCBIfam" id="TIGR02800">
    <property type="entry name" value="propeller_TolB"/>
    <property type="match status" value="1"/>
</dbReference>